<organism evidence="1 2">
    <name type="scientific">Marivita geojedonensis</name>
    <dbReference type="NCBI Taxonomy" id="1123756"/>
    <lineage>
        <taxon>Bacteria</taxon>
        <taxon>Pseudomonadati</taxon>
        <taxon>Pseudomonadota</taxon>
        <taxon>Alphaproteobacteria</taxon>
        <taxon>Rhodobacterales</taxon>
        <taxon>Roseobacteraceae</taxon>
        <taxon>Marivita</taxon>
    </lineage>
</organism>
<comment type="caution">
    <text evidence="1">The sequence shown here is derived from an EMBL/GenBank/DDBJ whole genome shotgun (WGS) entry which is preliminary data.</text>
</comment>
<reference evidence="1 2" key="1">
    <citation type="submission" date="2014-03" db="EMBL/GenBank/DDBJ databases">
        <title>The draft genome sequence of Marivita geojedonensis KCTC 23882.</title>
        <authorList>
            <person name="Lai Q."/>
            <person name="Shao Z."/>
        </authorList>
    </citation>
    <scope>NUCLEOTIDE SEQUENCE [LARGE SCALE GENOMIC DNA]</scope>
    <source>
        <strain evidence="1 2">DPG-138</strain>
    </source>
</reference>
<dbReference type="EMBL" id="JFKC01000019">
    <property type="protein sequence ID" value="OSQ47559.1"/>
    <property type="molecule type" value="Genomic_DNA"/>
</dbReference>
<evidence type="ECO:0008006" key="3">
    <source>
        <dbReference type="Google" id="ProtNLM"/>
    </source>
</evidence>
<name>A0A1X4NHV7_9RHOB</name>
<protein>
    <recommendedName>
        <fullName evidence="3">PAS domain-containing protein</fullName>
    </recommendedName>
</protein>
<sequence length="137" mass="15276">MLDERLRMVEISPSGAAVFRSRGQDPSRLIGMNAERYLGRIGKPMLLDHIKSSGLINGDALFFRFTVNSRGVGNTTVWEPIFVNGRLTGVYNFVSAFHSFAKNDEFTIERVEFVPADNPDTLIPLHTGERYDQIGAG</sequence>
<dbReference type="Proteomes" id="UP000193926">
    <property type="component" value="Unassembled WGS sequence"/>
</dbReference>
<keyword evidence="2" id="KW-1185">Reference proteome</keyword>
<dbReference type="AlphaFoldDB" id="A0A1X4NHV7"/>
<evidence type="ECO:0000313" key="2">
    <source>
        <dbReference type="Proteomes" id="UP000193926"/>
    </source>
</evidence>
<gene>
    <name evidence="1" type="ORF">MGEO_15635</name>
</gene>
<proteinExistence type="predicted"/>
<evidence type="ECO:0000313" key="1">
    <source>
        <dbReference type="EMBL" id="OSQ47559.1"/>
    </source>
</evidence>
<accession>A0A1X4NHV7</accession>